<sequence>MVCILHVLKRKGDSWNTYHKYKENNTQISFSWEDSQKKKLWINIGSYSKMLGFAQVEIFKLLLKHLINEKIEYATILNVAKNKNNEIRESNREMPDQMKNLSSNEKINNRLSQETKVDKEKISIKGSFKTNSNKK</sequence>
<feature type="region of interest" description="Disordered" evidence="1">
    <location>
        <begin position="87"/>
        <end position="135"/>
    </location>
</feature>
<organism evidence="2">
    <name type="scientific">marine sediment metagenome</name>
    <dbReference type="NCBI Taxonomy" id="412755"/>
    <lineage>
        <taxon>unclassified sequences</taxon>
        <taxon>metagenomes</taxon>
        <taxon>ecological metagenomes</taxon>
    </lineage>
</organism>
<name>X1HTL8_9ZZZZ</name>
<feature type="compositionally biased region" description="Polar residues" evidence="1">
    <location>
        <begin position="99"/>
        <end position="112"/>
    </location>
</feature>
<dbReference type="AlphaFoldDB" id="X1HTL8"/>
<proteinExistence type="predicted"/>
<gene>
    <name evidence="2" type="ORF">S03H2_37393</name>
</gene>
<reference evidence="2" key="1">
    <citation type="journal article" date="2014" name="Front. Microbiol.">
        <title>High frequency of phylogenetically diverse reductive dehalogenase-homologous genes in deep subseafloor sedimentary metagenomes.</title>
        <authorList>
            <person name="Kawai M."/>
            <person name="Futagami T."/>
            <person name="Toyoda A."/>
            <person name="Takaki Y."/>
            <person name="Nishi S."/>
            <person name="Hori S."/>
            <person name="Arai W."/>
            <person name="Tsubouchi T."/>
            <person name="Morono Y."/>
            <person name="Uchiyama I."/>
            <person name="Ito T."/>
            <person name="Fujiyama A."/>
            <person name="Inagaki F."/>
            <person name="Takami H."/>
        </authorList>
    </citation>
    <scope>NUCLEOTIDE SEQUENCE</scope>
    <source>
        <strain evidence="2">Expedition CK06-06</strain>
    </source>
</reference>
<protein>
    <submittedName>
        <fullName evidence="2">Uncharacterized protein</fullName>
    </submittedName>
</protein>
<evidence type="ECO:0000313" key="2">
    <source>
        <dbReference type="EMBL" id="GAH48623.1"/>
    </source>
</evidence>
<comment type="caution">
    <text evidence="2">The sequence shown here is derived from an EMBL/GenBank/DDBJ whole genome shotgun (WGS) entry which is preliminary data.</text>
</comment>
<feature type="compositionally biased region" description="Basic and acidic residues" evidence="1">
    <location>
        <begin position="113"/>
        <end position="123"/>
    </location>
</feature>
<feature type="compositionally biased region" description="Basic and acidic residues" evidence="1">
    <location>
        <begin position="87"/>
        <end position="96"/>
    </location>
</feature>
<evidence type="ECO:0000256" key="1">
    <source>
        <dbReference type="SAM" id="MobiDB-lite"/>
    </source>
</evidence>
<accession>X1HTL8</accession>
<dbReference type="EMBL" id="BARU01023015">
    <property type="protein sequence ID" value="GAH48623.1"/>
    <property type="molecule type" value="Genomic_DNA"/>
</dbReference>